<dbReference type="Proteomes" id="UP000277577">
    <property type="component" value="Chromosome"/>
</dbReference>
<evidence type="ECO:0000313" key="2">
    <source>
        <dbReference type="EMBL" id="VEB36361.1"/>
    </source>
</evidence>
<dbReference type="InterPro" id="IPR005883">
    <property type="entry name" value="PilM"/>
</dbReference>
<sequence>MHGRFKGIRNLLKLFQPKHRSILGIDITSTSVKVLEISGQEGALVVENYGREVLPSNAMDGNTIKDIDVVSRCIKKVIDRLHTSCKQVALAVPDAAIISKVIQINEGLNDEEMEELIVTEADKYIPYPIDEINLDFEILGQSEKNPHMLDVLIVASRAENVNQRVETAVRAGLDAIVIDVESYAVERAAQQIAKDLPASGQDKTIAIIDVGASYTHLFVLQGMKLVYSREEKFGGKQLIESIAEHYKMTLEQATLAKENGELPEDYEKEVLEPFKEDILLQIKRTLQFFYSTSQDGDVDHILLAGGLAKLPGLVSLVQERLGMSTTIANPFSYMTPGKMMNLDAVNNDAPSLMVACGLALRNIR</sequence>
<dbReference type="InterPro" id="IPR043129">
    <property type="entry name" value="ATPase_NBD"/>
</dbReference>
<keyword evidence="3" id="KW-1185">Reference proteome</keyword>
<proteinExistence type="predicted"/>
<feature type="domain" description="SHS2" evidence="1">
    <location>
        <begin position="22"/>
        <end position="189"/>
    </location>
</feature>
<evidence type="ECO:0000313" key="3">
    <source>
        <dbReference type="Proteomes" id="UP000277577"/>
    </source>
</evidence>
<dbReference type="InterPro" id="IPR003494">
    <property type="entry name" value="SHS2_FtsA"/>
</dbReference>
<dbReference type="EMBL" id="LR134173">
    <property type="protein sequence ID" value="VEB36361.1"/>
    <property type="molecule type" value="Genomic_DNA"/>
</dbReference>
<gene>
    <name evidence="2" type="primary">pilM</name>
    <name evidence="2" type="ORF">NCTC11976_01670</name>
</gene>
<dbReference type="Pfam" id="PF11104">
    <property type="entry name" value="PilM_2"/>
    <property type="match status" value="1"/>
</dbReference>
<accession>A0ABY6T666</accession>
<dbReference type="Gene3D" id="3.30.1490.300">
    <property type="match status" value="1"/>
</dbReference>
<name>A0ABY6T666_9GAMM</name>
<protein>
    <submittedName>
        <fullName evidence="2">Tfp pilus assembly protein, ATPase PilM</fullName>
    </submittedName>
</protein>
<dbReference type="NCBIfam" id="TIGR01175">
    <property type="entry name" value="pilM"/>
    <property type="match status" value="1"/>
</dbReference>
<reference evidence="2 3" key="1">
    <citation type="submission" date="2018-12" db="EMBL/GenBank/DDBJ databases">
        <authorList>
            <consortium name="Pathogen Informatics"/>
        </authorList>
    </citation>
    <scope>NUCLEOTIDE SEQUENCE [LARGE SCALE GENOMIC DNA]</scope>
    <source>
        <strain evidence="2 3">NCTC11976</strain>
    </source>
</reference>
<organism evidence="2 3">
    <name type="scientific">Legionella cherrii</name>
    <dbReference type="NCBI Taxonomy" id="28084"/>
    <lineage>
        <taxon>Bacteria</taxon>
        <taxon>Pseudomonadati</taxon>
        <taxon>Pseudomonadota</taxon>
        <taxon>Gammaproteobacteria</taxon>
        <taxon>Legionellales</taxon>
        <taxon>Legionellaceae</taxon>
        <taxon>Legionella</taxon>
    </lineage>
</organism>
<dbReference type="InterPro" id="IPR050696">
    <property type="entry name" value="FtsA/MreB"/>
</dbReference>
<evidence type="ECO:0000259" key="1">
    <source>
        <dbReference type="SMART" id="SM00842"/>
    </source>
</evidence>
<dbReference type="SMART" id="SM00842">
    <property type="entry name" value="FtsA"/>
    <property type="match status" value="1"/>
</dbReference>
<dbReference type="PIRSF" id="PIRSF019169">
    <property type="entry name" value="PilM"/>
    <property type="match status" value="1"/>
</dbReference>
<dbReference type="CDD" id="cd24049">
    <property type="entry name" value="ASKHA_NBD_PilM"/>
    <property type="match status" value="1"/>
</dbReference>
<dbReference type="SUPFAM" id="SSF53067">
    <property type="entry name" value="Actin-like ATPase domain"/>
    <property type="match status" value="2"/>
</dbReference>
<dbReference type="PANTHER" id="PTHR32432">
    <property type="entry name" value="CELL DIVISION PROTEIN FTSA-RELATED"/>
    <property type="match status" value="1"/>
</dbReference>
<dbReference type="Gene3D" id="3.30.420.40">
    <property type="match status" value="2"/>
</dbReference>
<dbReference type="PANTHER" id="PTHR32432:SF3">
    <property type="entry name" value="ETHANOLAMINE UTILIZATION PROTEIN EUTJ"/>
    <property type="match status" value="1"/>
</dbReference>